<evidence type="ECO:0000313" key="3">
    <source>
        <dbReference type="EMBL" id="NBJ92390.1"/>
    </source>
</evidence>
<accession>A0A9X5BEQ9</accession>
<feature type="region of interest" description="Disordered" evidence="1">
    <location>
        <begin position="31"/>
        <end position="68"/>
    </location>
</feature>
<dbReference type="InterPro" id="IPR006059">
    <property type="entry name" value="SBP"/>
</dbReference>
<evidence type="ECO:0000256" key="2">
    <source>
        <dbReference type="SAM" id="SignalP"/>
    </source>
</evidence>
<feature type="chain" id="PRO_5040759316" evidence="2">
    <location>
        <begin position="23"/>
        <end position="465"/>
    </location>
</feature>
<dbReference type="InterPro" id="IPR050490">
    <property type="entry name" value="Bact_solute-bd_prot1"/>
</dbReference>
<feature type="compositionally biased region" description="Polar residues" evidence="1">
    <location>
        <begin position="31"/>
        <end position="53"/>
    </location>
</feature>
<dbReference type="Pfam" id="PF01547">
    <property type="entry name" value="SBP_bac_1"/>
    <property type="match status" value="1"/>
</dbReference>
<evidence type="ECO:0000313" key="4">
    <source>
        <dbReference type="Proteomes" id="UP001154420"/>
    </source>
</evidence>
<dbReference type="Proteomes" id="UP001154420">
    <property type="component" value="Unassembled WGS sequence"/>
</dbReference>
<protein>
    <submittedName>
        <fullName evidence="3">Extracellular solute-binding protein</fullName>
    </submittedName>
</protein>
<keyword evidence="2" id="KW-0732">Signal</keyword>
<feature type="signal peptide" evidence="2">
    <location>
        <begin position="1"/>
        <end position="22"/>
    </location>
</feature>
<dbReference type="CDD" id="cd13585">
    <property type="entry name" value="PBP2_TMBP_like"/>
    <property type="match status" value="1"/>
</dbReference>
<dbReference type="PROSITE" id="PS51257">
    <property type="entry name" value="PROKAR_LIPOPROTEIN"/>
    <property type="match status" value="1"/>
</dbReference>
<dbReference type="AlphaFoldDB" id="A0A9X5BEQ9"/>
<organism evidence="3 4">
    <name type="scientific">Parablautia muri</name>
    <dbReference type="NCBI Taxonomy" id="2320879"/>
    <lineage>
        <taxon>Bacteria</taxon>
        <taxon>Bacillati</taxon>
        <taxon>Bacillota</taxon>
        <taxon>Clostridia</taxon>
        <taxon>Lachnospirales</taxon>
        <taxon>Lachnospiraceae</taxon>
        <taxon>Parablautia</taxon>
    </lineage>
</organism>
<comment type="caution">
    <text evidence="3">The sequence shown here is derived from an EMBL/GenBank/DDBJ whole genome shotgun (WGS) entry which is preliminary data.</text>
</comment>
<proteinExistence type="predicted"/>
<dbReference type="EMBL" id="QZDT01000008">
    <property type="protein sequence ID" value="NBJ92390.1"/>
    <property type="molecule type" value="Genomic_DNA"/>
</dbReference>
<keyword evidence="4" id="KW-1185">Reference proteome</keyword>
<dbReference type="Gene3D" id="3.40.190.10">
    <property type="entry name" value="Periplasmic binding protein-like II"/>
    <property type="match status" value="1"/>
</dbReference>
<name>A0A9X5BEQ9_9FIRM</name>
<dbReference type="PANTHER" id="PTHR43649:SF12">
    <property type="entry name" value="DIACETYLCHITOBIOSE BINDING PROTEIN DASA"/>
    <property type="match status" value="1"/>
</dbReference>
<gene>
    <name evidence="3" type="ORF">D5281_07205</name>
</gene>
<dbReference type="PANTHER" id="PTHR43649">
    <property type="entry name" value="ARABINOSE-BINDING PROTEIN-RELATED"/>
    <property type="match status" value="1"/>
</dbReference>
<reference evidence="3" key="1">
    <citation type="submission" date="2018-09" db="EMBL/GenBank/DDBJ databases">
        <title>Murine metabolic-syndrome-specific gut microbial biobank.</title>
        <authorList>
            <person name="Liu C."/>
        </authorList>
    </citation>
    <scope>NUCLEOTIDE SEQUENCE</scope>
    <source>
        <strain evidence="3">D42-62</strain>
    </source>
</reference>
<sequence length="465" mass="51824">MEENMRNAKRWLSIFLVGTVLAGCLTACGSSGSNDNQEETGQTNQDAQQTVQDDTSENQEEAPNTEGATIRLAHLYDPGTGVESEKRSYEWLKKGSENFEANNPGCTVELEYYKYDEMDTKYMSDYQSGVEHDVLITTSMLFPQHFQVGDLLDMQPYVNEWEQSEVDEFAWNPVWDICSNDGGLYGIPLGLHIRGMIYRKDLFEQAGLDPNSPPKTMDELLEYAQKLNNPDENIYGLGMYLGTERANLECSFYPFLWANGGEIWDAETKQAIFADETGVKTGQFVKDLVTKYGVTPQFAISGGYGDALDAFMNGQYAMMEGFGSYWISNVVEAGMEDNVGICAVPDGSNRFSNCYSLSIYAGCEHPDLAMKLIEELLAPDVITMYADGGLPARRSDYEDAQYQGALYSAMLEIANDGRNVAETVNYMKLADSVAAAVQEIIANDGDVQEVFTRYQDEYNARYAGE</sequence>
<dbReference type="SUPFAM" id="SSF53850">
    <property type="entry name" value="Periplasmic binding protein-like II"/>
    <property type="match status" value="1"/>
</dbReference>
<evidence type="ECO:0000256" key="1">
    <source>
        <dbReference type="SAM" id="MobiDB-lite"/>
    </source>
</evidence>